<dbReference type="PANTHER" id="PTHR43798:SF24">
    <property type="entry name" value="CIS-3-ALKYL-4-ALKYLOXETAN-2-ONE DECARBOXYLASE"/>
    <property type="match status" value="1"/>
</dbReference>
<name>A0ABV5HX40_9RHOB</name>
<dbReference type="InterPro" id="IPR000639">
    <property type="entry name" value="Epox_hydrolase-like"/>
</dbReference>
<organism evidence="2 3">
    <name type="scientific">Roseovarius ramblicola</name>
    <dbReference type="NCBI Taxonomy" id="2022336"/>
    <lineage>
        <taxon>Bacteria</taxon>
        <taxon>Pseudomonadati</taxon>
        <taxon>Pseudomonadota</taxon>
        <taxon>Alphaproteobacteria</taxon>
        <taxon>Rhodobacterales</taxon>
        <taxon>Roseobacteraceae</taxon>
        <taxon>Roseovarius</taxon>
    </lineage>
</organism>
<feature type="domain" description="AB hydrolase-1" evidence="1">
    <location>
        <begin position="33"/>
        <end position="279"/>
    </location>
</feature>
<dbReference type="Gene3D" id="3.40.50.1820">
    <property type="entry name" value="alpha/beta hydrolase"/>
    <property type="match status" value="1"/>
</dbReference>
<dbReference type="EC" id="3.8.1.5" evidence="2"/>
<evidence type="ECO:0000313" key="3">
    <source>
        <dbReference type="Proteomes" id="UP001589670"/>
    </source>
</evidence>
<dbReference type="Pfam" id="PF00561">
    <property type="entry name" value="Abhydrolase_1"/>
    <property type="match status" value="1"/>
</dbReference>
<dbReference type="NCBIfam" id="NF002938">
    <property type="entry name" value="PRK03592.1"/>
    <property type="match status" value="1"/>
</dbReference>
<dbReference type="RefSeq" id="WP_377067437.1">
    <property type="nucleotide sequence ID" value="NZ_JBHMEC010000008.1"/>
</dbReference>
<reference evidence="2 3" key="1">
    <citation type="submission" date="2024-09" db="EMBL/GenBank/DDBJ databases">
        <authorList>
            <person name="Sun Q."/>
            <person name="Mori K."/>
        </authorList>
    </citation>
    <scope>NUCLEOTIDE SEQUENCE [LARGE SCALE GENOMIC DNA]</scope>
    <source>
        <strain evidence="2 3">CECT 9424</strain>
    </source>
</reference>
<accession>A0ABV5HX40</accession>
<dbReference type="GO" id="GO:0018786">
    <property type="term" value="F:haloalkane dehalogenase activity"/>
    <property type="evidence" value="ECO:0007669"/>
    <property type="project" value="UniProtKB-EC"/>
</dbReference>
<dbReference type="Proteomes" id="UP001589670">
    <property type="component" value="Unassembled WGS sequence"/>
</dbReference>
<dbReference type="InterPro" id="IPR029058">
    <property type="entry name" value="AB_hydrolase_fold"/>
</dbReference>
<keyword evidence="2" id="KW-0378">Hydrolase</keyword>
<dbReference type="PANTHER" id="PTHR43798">
    <property type="entry name" value="MONOACYLGLYCEROL LIPASE"/>
    <property type="match status" value="1"/>
</dbReference>
<gene>
    <name evidence="2" type="ORF">ACFFU4_04405</name>
</gene>
<keyword evidence="3" id="KW-1185">Reference proteome</keyword>
<dbReference type="SUPFAM" id="SSF53474">
    <property type="entry name" value="alpha/beta-Hydrolases"/>
    <property type="match status" value="1"/>
</dbReference>
<dbReference type="PRINTS" id="PR00412">
    <property type="entry name" value="EPOXHYDRLASE"/>
</dbReference>
<protein>
    <submittedName>
        <fullName evidence="2">Haloalkane dehalogenase</fullName>
        <ecNumber evidence="2">3.8.1.5</ecNumber>
    </submittedName>
</protein>
<proteinExistence type="predicted"/>
<sequence length="300" mass="33719">MTATDTPDLPYPSHYAEVLGAKMHYMAHGKGDTVLFLHGQPTWSYLWRNIMPRLEGCGRLIAVDLIGYGLSDKPVLDYGIEDHIRYLDAFIDTLGPDPITLVTHDWGSFLGFHYAHRFPDRIKGLAFMEALLDPVPGYEAFDPATRDFFQTLRASQENAERMMIEDNQFVEGILPAMIRRELSAAEMDAYRMPWADKATRHILCRFPQLLCIGGAPAHVHAMQTAYMRWLEQSDLPKLLLQAEPGLMLPRAVAEGYRARLPNLETAEIGAGLHYVQEDQPQAIGDAIAAWIHRHGLVPGG</sequence>
<comment type="caution">
    <text evidence="2">The sequence shown here is derived from an EMBL/GenBank/DDBJ whole genome shotgun (WGS) entry which is preliminary data.</text>
</comment>
<dbReference type="InterPro" id="IPR000073">
    <property type="entry name" value="AB_hydrolase_1"/>
</dbReference>
<evidence type="ECO:0000313" key="2">
    <source>
        <dbReference type="EMBL" id="MFB9148988.1"/>
    </source>
</evidence>
<dbReference type="InterPro" id="IPR050266">
    <property type="entry name" value="AB_hydrolase_sf"/>
</dbReference>
<dbReference type="EMBL" id="JBHMEC010000008">
    <property type="protein sequence ID" value="MFB9148988.1"/>
    <property type="molecule type" value="Genomic_DNA"/>
</dbReference>
<evidence type="ECO:0000259" key="1">
    <source>
        <dbReference type="Pfam" id="PF00561"/>
    </source>
</evidence>